<dbReference type="AlphaFoldDB" id="A0A3B0QZF6"/>
<dbReference type="PANTHER" id="PTHR10920:SF18">
    <property type="entry name" value="RRNA METHYLTRANSFERASE 2, MITOCHONDRIAL"/>
    <property type="match status" value="1"/>
</dbReference>
<sequence>MIKRPKLTRTGKERKTDPRGLTRGEKFRVKTSRGRKISSVRWLQRQLNDPYVDAAHRDGYRARSAYKLLELDEKFSFLRQARTIVDLGAAPGGWTQVALKKAGRKARVVGIDLLEVPPLDGATFLQMDFTTDAAEEKLFELLAGDPVDLVMSDMAAATTGHQQTYHIRTLALVELAFDFAKKTLGEGGIFVTKVFRGGADQDMLAEMKKSFKSVRHFKPPASRAQSAETYLVAQGFRKAG</sequence>
<keyword evidence="4" id="KW-0949">S-adenosyl-L-methionine</keyword>
<protein>
    <submittedName>
        <fullName evidence="7">23S rRNA (Uridine(2552)-2'-O)-methyltransferase</fullName>
        <ecNumber evidence="7">2.1.1.166</ecNumber>
    </submittedName>
</protein>
<evidence type="ECO:0000259" key="6">
    <source>
        <dbReference type="Pfam" id="PF01728"/>
    </source>
</evidence>
<dbReference type="HAMAP" id="MF_01547">
    <property type="entry name" value="RNA_methyltr_E"/>
    <property type="match status" value="1"/>
</dbReference>
<evidence type="ECO:0000256" key="5">
    <source>
        <dbReference type="SAM" id="MobiDB-lite"/>
    </source>
</evidence>
<dbReference type="Gene3D" id="3.40.50.150">
    <property type="entry name" value="Vaccinia Virus protein VP39"/>
    <property type="match status" value="1"/>
</dbReference>
<feature type="domain" description="Ribosomal RNA methyltransferase FtsJ" evidence="6">
    <location>
        <begin position="60"/>
        <end position="236"/>
    </location>
</feature>
<dbReference type="PIRSF" id="PIRSF005461">
    <property type="entry name" value="23S_rRNA_mtase"/>
    <property type="match status" value="1"/>
</dbReference>
<dbReference type="InterPro" id="IPR029063">
    <property type="entry name" value="SAM-dependent_MTases_sf"/>
</dbReference>
<name>A0A3B0QZF6_9ZZZZ</name>
<dbReference type="InterPro" id="IPR015507">
    <property type="entry name" value="rRNA-MeTfrase_E"/>
</dbReference>
<organism evidence="7">
    <name type="scientific">hydrothermal vent metagenome</name>
    <dbReference type="NCBI Taxonomy" id="652676"/>
    <lineage>
        <taxon>unclassified sequences</taxon>
        <taxon>metagenomes</taxon>
        <taxon>ecological metagenomes</taxon>
    </lineage>
</organism>
<reference evidence="7" key="1">
    <citation type="submission" date="2018-06" db="EMBL/GenBank/DDBJ databases">
        <authorList>
            <person name="Zhirakovskaya E."/>
        </authorList>
    </citation>
    <scope>NUCLEOTIDE SEQUENCE</scope>
</reference>
<dbReference type="SUPFAM" id="SSF53335">
    <property type="entry name" value="S-adenosyl-L-methionine-dependent methyltransferases"/>
    <property type="match status" value="1"/>
</dbReference>
<evidence type="ECO:0000256" key="4">
    <source>
        <dbReference type="ARBA" id="ARBA00022691"/>
    </source>
</evidence>
<accession>A0A3B0QZF6</accession>
<keyword evidence="2 7" id="KW-0489">Methyltransferase</keyword>
<dbReference type="PANTHER" id="PTHR10920">
    <property type="entry name" value="RIBOSOMAL RNA METHYLTRANSFERASE"/>
    <property type="match status" value="1"/>
</dbReference>
<gene>
    <name evidence="7" type="ORF">MNBD_ALPHA02-860</name>
</gene>
<feature type="region of interest" description="Disordered" evidence="5">
    <location>
        <begin position="1"/>
        <end position="22"/>
    </location>
</feature>
<dbReference type="GO" id="GO:0008650">
    <property type="term" value="F:rRNA (uridine-2'-O-)-methyltransferase activity"/>
    <property type="evidence" value="ECO:0007669"/>
    <property type="project" value="TreeGrafter"/>
</dbReference>
<evidence type="ECO:0000256" key="3">
    <source>
        <dbReference type="ARBA" id="ARBA00022679"/>
    </source>
</evidence>
<evidence type="ECO:0000256" key="2">
    <source>
        <dbReference type="ARBA" id="ARBA00022603"/>
    </source>
</evidence>
<dbReference type="InterPro" id="IPR050082">
    <property type="entry name" value="RNA_methyltr_RlmE"/>
</dbReference>
<evidence type="ECO:0000313" key="7">
    <source>
        <dbReference type="EMBL" id="VAV86670.1"/>
    </source>
</evidence>
<keyword evidence="3 7" id="KW-0808">Transferase</keyword>
<feature type="compositionally biased region" description="Basic and acidic residues" evidence="5">
    <location>
        <begin position="10"/>
        <end position="22"/>
    </location>
</feature>
<dbReference type="InterPro" id="IPR002877">
    <property type="entry name" value="RNA_MeTrfase_FtsJ_dom"/>
</dbReference>
<keyword evidence="1" id="KW-0698">rRNA processing</keyword>
<proteinExistence type="inferred from homology"/>
<dbReference type="EC" id="2.1.1.166" evidence="7"/>
<dbReference type="Pfam" id="PF01728">
    <property type="entry name" value="FtsJ"/>
    <property type="match status" value="1"/>
</dbReference>
<dbReference type="EMBL" id="UOED01000013">
    <property type="protein sequence ID" value="VAV86670.1"/>
    <property type="molecule type" value="Genomic_DNA"/>
</dbReference>
<evidence type="ECO:0000256" key="1">
    <source>
        <dbReference type="ARBA" id="ARBA00022552"/>
    </source>
</evidence>